<feature type="transmembrane region" description="Helical" evidence="1">
    <location>
        <begin position="62"/>
        <end position="78"/>
    </location>
</feature>
<evidence type="ECO:0008006" key="4">
    <source>
        <dbReference type="Google" id="ProtNLM"/>
    </source>
</evidence>
<evidence type="ECO:0000313" key="3">
    <source>
        <dbReference type="Proteomes" id="UP001515683"/>
    </source>
</evidence>
<keyword evidence="1" id="KW-1133">Transmembrane helix</keyword>
<dbReference type="EMBL" id="VWXF01000002">
    <property type="protein sequence ID" value="NIF21131.1"/>
    <property type="molecule type" value="Genomic_DNA"/>
</dbReference>
<accession>A0ABX0R9W1</accession>
<dbReference type="RefSeq" id="WP_167012966.1">
    <property type="nucleotide sequence ID" value="NZ_VWXF01000002.1"/>
</dbReference>
<feature type="transmembrane region" description="Helical" evidence="1">
    <location>
        <begin position="35"/>
        <end position="55"/>
    </location>
</feature>
<sequence>MTSVSCYKCRKEVEEPRQPCKNCGSSPEKPAERKVSIKLGFGIAFMPVIFYWFLLRKGYSKRARIIGFIFLVIFVWSMCNKIDRALEIINAPSPYHVQSADQLYRN</sequence>
<gene>
    <name evidence="2" type="ORF">F3J40_05855</name>
</gene>
<evidence type="ECO:0000256" key="1">
    <source>
        <dbReference type="SAM" id="Phobius"/>
    </source>
</evidence>
<proteinExistence type="predicted"/>
<keyword evidence="1" id="KW-0812">Transmembrane</keyword>
<evidence type="ECO:0000313" key="2">
    <source>
        <dbReference type="EMBL" id="NIF21131.1"/>
    </source>
</evidence>
<keyword evidence="3" id="KW-1185">Reference proteome</keyword>
<organism evidence="2 3">
    <name type="scientific">Candidatus Pantoea multigeneris</name>
    <dbReference type="NCBI Taxonomy" id="2608357"/>
    <lineage>
        <taxon>Bacteria</taxon>
        <taxon>Pseudomonadati</taxon>
        <taxon>Pseudomonadota</taxon>
        <taxon>Gammaproteobacteria</taxon>
        <taxon>Enterobacterales</taxon>
        <taxon>Erwiniaceae</taxon>
        <taxon>Pantoea</taxon>
    </lineage>
</organism>
<name>A0ABX0R9W1_9GAMM</name>
<protein>
    <recommendedName>
        <fullName evidence="4">Zinc ribbon domain-containing protein</fullName>
    </recommendedName>
</protein>
<keyword evidence="1" id="KW-0472">Membrane</keyword>
<reference evidence="2 3" key="1">
    <citation type="journal article" date="2019" name="bioRxiv">
        <title>Bacteria contribute to plant secondary compound degradation in a generalist herbivore system.</title>
        <authorList>
            <person name="Francoeur C.B."/>
            <person name="Khadempour L."/>
            <person name="Moreira-Soto R.D."/>
            <person name="Gotting K."/>
            <person name="Book A.J."/>
            <person name="Pinto-Tomas A.A."/>
            <person name="Keefover-Ring K."/>
            <person name="Currie C.R."/>
        </authorList>
    </citation>
    <scope>NUCLEOTIDE SEQUENCE [LARGE SCALE GENOMIC DNA]</scope>
    <source>
        <strain evidence="2">Acro-835</strain>
    </source>
</reference>
<dbReference type="Proteomes" id="UP001515683">
    <property type="component" value="Unassembled WGS sequence"/>
</dbReference>
<comment type="caution">
    <text evidence="2">The sequence shown here is derived from an EMBL/GenBank/DDBJ whole genome shotgun (WGS) entry which is preliminary data.</text>
</comment>